<feature type="compositionally biased region" description="Basic and acidic residues" evidence="10">
    <location>
        <begin position="207"/>
        <end position="217"/>
    </location>
</feature>
<feature type="domain" description="RanBD1" evidence="11">
    <location>
        <begin position="298"/>
        <end position="410"/>
    </location>
</feature>
<keyword evidence="13" id="KW-1185">Reference proteome</keyword>
<evidence type="ECO:0000256" key="6">
    <source>
        <dbReference type="ARBA" id="ARBA00022990"/>
    </source>
</evidence>
<feature type="region of interest" description="Disordered" evidence="10">
    <location>
        <begin position="1"/>
        <end position="25"/>
    </location>
</feature>
<evidence type="ECO:0000313" key="13">
    <source>
        <dbReference type="Proteomes" id="UP001152798"/>
    </source>
</evidence>
<dbReference type="OrthoDB" id="10062131at2759"/>
<dbReference type="GO" id="GO:0006606">
    <property type="term" value="P:protein import into nucleus"/>
    <property type="evidence" value="ECO:0007669"/>
    <property type="project" value="TreeGrafter"/>
</dbReference>
<keyword evidence="5" id="KW-0653">Protein transport</keyword>
<evidence type="ECO:0000313" key="12">
    <source>
        <dbReference type="EMBL" id="CAH1389931.1"/>
    </source>
</evidence>
<evidence type="ECO:0000256" key="7">
    <source>
        <dbReference type="ARBA" id="ARBA00023010"/>
    </source>
</evidence>
<dbReference type="AlphaFoldDB" id="A0A9P0E9Q2"/>
<dbReference type="SUPFAM" id="SSF50729">
    <property type="entry name" value="PH domain-like"/>
    <property type="match status" value="1"/>
</dbReference>
<comment type="subcellular location">
    <subcellularLocation>
        <location evidence="1">Nucleus</location>
        <location evidence="1">Nuclear pore complex</location>
    </subcellularLocation>
</comment>
<name>A0A9P0E9Q2_NEZVI</name>
<protein>
    <recommendedName>
        <fullName evidence="11">RanBD1 domain-containing protein</fullName>
    </recommendedName>
</protein>
<feature type="region of interest" description="Disordered" evidence="10">
    <location>
        <begin position="263"/>
        <end position="290"/>
    </location>
</feature>
<feature type="region of interest" description="Disordered" evidence="10">
    <location>
        <begin position="89"/>
        <end position="122"/>
    </location>
</feature>
<dbReference type="PANTHER" id="PTHR23138">
    <property type="entry name" value="RAN BINDING PROTEIN"/>
    <property type="match status" value="1"/>
</dbReference>
<dbReference type="Gene3D" id="2.30.29.30">
    <property type="entry name" value="Pleckstrin-homology domain (PH domain)/Phosphotyrosine-binding domain (PTB)"/>
    <property type="match status" value="1"/>
</dbReference>
<evidence type="ECO:0000256" key="5">
    <source>
        <dbReference type="ARBA" id="ARBA00022927"/>
    </source>
</evidence>
<keyword evidence="9" id="KW-0539">Nucleus</keyword>
<dbReference type="Proteomes" id="UP001152798">
    <property type="component" value="Chromosome 1"/>
</dbReference>
<keyword evidence="7" id="KW-0811">Translocation</keyword>
<feature type="compositionally biased region" description="Polar residues" evidence="10">
    <location>
        <begin position="196"/>
        <end position="206"/>
    </location>
</feature>
<feature type="compositionally biased region" description="Low complexity" evidence="10">
    <location>
        <begin position="90"/>
        <end position="116"/>
    </location>
</feature>
<dbReference type="InterPro" id="IPR015007">
    <property type="entry name" value="NUP2/50/61"/>
</dbReference>
<dbReference type="InterPro" id="IPR000156">
    <property type="entry name" value="Ran_bind_dom"/>
</dbReference>
<reference evidence="12" key="1">
    <citation type="submission" date="2022-01" db="EMBL/GenBank/DDBJ databases">
        <authorList>
            <person name="King R."/>
        </authorList>
    </citation>
    <scope>NUCLEOTIDE SEQUENCE</scope>
</reference>
<evidence type="ECO:0000259" key="11">
    <source>
        <dbReference type="PROSITE" id="PS50196"/>
    </source>
</evidence>
<evidence type="ECO:0000256" key="3">
    <source>
        <dbReference type="ARBA" id="ARBA00022737"/>
    </source>
</evidence>
<keyword evidence="3" id="KW-0677">Repeat</keyword>
<proteinExistence type="predicted"/>
<evidence type="ECO:0000256" key="4">
    <source>
        <dbReference type="ARBA" id="ARBA00022816"/>
    </source>
</evidence>
<dbReference type="CDD" id="cd13170">
    <property type="entry name" value="RanBD_NUP50"/>
    <property type="match status" value="1"/>
</dbReference>
<evidence type="ECO:0000256" key="8">
    <source>
        <dbReference type="ARBA" id="ARBA00023132"/>
    </source>
</evidence>
<gene>
    <name evidence="12" type="ORF">NEZAVI_LOCUS1217</name>
</gene>
<dbReference type="PANTHER" id="PTHR23138:SF141">
    <property type="entry name" value="NUCLEAR PORE COMPLEX PROTEIN NUP50"/>
    <property type="match status" value="1"/>
</dbReference>
<dbReference type="Pfam" id="PF08911">
    <property type="entry name" value="NUP50"/>
    <property type="match status" value="1"/>
</dbReference>
<dbReference type="InterPro" id="IPR011993">
    <property type="entry name" value="PH-like_dom_sf"/>
</dbReference>
<keyword evidence="8" id="KW-0906">Nuclear pore complex</keyword>
<organism evidence="12 13">
    <name type="scientific">Nezara viridula</name>
    <name type="common">Southern green stink bug</name>
    <name type="synonym">Cimex viridulus</name>
    <dbReference type="NCBI Taxonomy" id="85310"/>
    <lineage>
        <taxon>Eukaryota</taxon>
        <taxon>Metazoa</taxon>
        <taxon>Ecdysozoa</taxon>
        <taxon>Arthropoda</taxon>
        <taxon>Hexapoda</taxon>
        <taxon>Insecta</taxon>
        <taxon>Pterygota</taxon>
        <taxon>Neoptera</taxon>
        <taxon>Paraneoptera</taxon>
        <taxon>Hemiptera</taxon>
        <taxon>Heteroptera</taxon>
        <taxon>Panheteroptera</taxon>
        <taxon>Pentatomomorpha</taxon>
        <taxon>Pentatomoidea</taxon>
        <taxon>Pentatomidae</taxon>
        <taxon>Pentatominae</taxon>
        <taxon>Nezara</taxon>
    </lineage>
</organism>
<dbReference type="Pfam" id="PF00638">
    <property type="entry name" value="Ran_BP1"/>
    <property type="match status" value="1"/>
</dbReference>
<evidence type="ECO:0000256" key="2">
    <source>
        <dbReference type="ARBA" id="ARBA00022448"/>
    </source>
</evidence>
<evidence type="ECO:0000256" key="9">
    <source>
        <dbReference type="ARBA" id="ARBA00023242"/>
    </source>
</evidence>
<keyword evidence="2" id="KW-0813">Transport</keyword>
<dbReference type="SMART" id="SM00160">
    <property type="entry name" value="RanBD"/>
    <property type="match status" value="1"/>
</dbReference>
<dbReference type="EMBL" id="OV725077">
    <property type="protein sequence ID" value="CAH1389931.1"/>
    <property type="molecule type" value="Genomic_DNA"/>
</dbReference>
<sequence length="410" mass="45075">MSKKRSATTELNSDNWDVDDEPEEAGTFKAVDPDVLKKRVIKVARRKFSKANPEQSKLFSGFSGFTKPNTASDTPDVKNTFSFLANLNGSSQTSSPSVSSTMPSLLSSSTLTESKPAYSKPSNENLHATKIKVLNECLVEWISKWVSKNPTCVLTPVFRDYEKHLESIKSSIDNKKEESEQTENVPELKFNFSPVFGNNQKSPTDSKPSESKSDSFKMPESSPSALKNTGGWLKTGIGSLGENSFNSKTTPLFGFSSGKPSFLQNIGNPGSSESSSANQEDEGDDEAPIVNDFKPVTEENALYSQRVKVFVKNNESYSDRGVGNLFIKETKNDKGDNIYQAIVRADTALGNIIFNIRITKDIPTKRVGKNNVMLVCVPTPDSKPPPVAVLLRVKTEDDADKLLAEINKYK</sequence>
<feature type="compositionally biased region" description="Polar residues" evidence="10">
    <location>
        <begin position="263"/>
        <end position="278"/>
    </location>
</feature>
<dbReference type="InterPro" id="IPR045255">
    <property type="entry name" value="RanBP1-like"/>
</dbReference>
<dbReference type="GO" id="GO:0051028">
    <property type="term" value="P:mRNA transport"/>
    <property type="evidence" value="ECO:0007669"/>
    <property type="project" value="UniProtKB-KW"/>
</dbReference>
<dbReference type="PROSITE" id="PS50196">
    <property type="entry name" value="RANBD1"/>
    <property type="match status" value="1"/>
</dbReference>
<keyword evidence="6" id="KW-0007">Acetylation</keyword>
<dbReference type="GO" id="GO:0005643">
    <property type="term" value="C:nuclear pore"/>
    <property type="evidence" value="ECO:0007669"/>
    <property type="project" value="UniProtKB-SubCell"/>
</dbReference>
<evidence type="ECO:0000256" key="10">
    <source>
        <dbReference type="SAM" id="MobiDB-lite"/>
    </source>
</evidence>
<feature type="region of interest" description="Disordered" evidence="10">
    <location>
        <begin position="171"/>
        <end position="230"/>
    </location>
</feature>
<accession>A0A9P0E9Q2</accession>
<keyword evidence="4" id="KW-0509">mRNA transport</keyword>
<evidence type="ECO:0000256" key="1">
    <source>
        <dbReference type="ARBA" id="ARBA00004567"/>
    </source>
</evidence>